<dbReference type="GO" id="GO:0004061">
    <property type="term" value="F:arylformamidase activity"/>
    <property type="evidence" value="ECO:0007669"/>
    <property type="project" value="InterPro"/>
</dbReference>
<dbReference type="Gene3D" id="3.50.30.50">
    <property type="entry name" value="Putative cyclase"/>
    <property type="match status" value="1"/>
</dbReference>
<dbReference type="AlphaFoldDB" id="H6RDU7"/>
<reference evidence="1" key="1">
    <citation type="journal article" date="2012" name="Environ. Microbiol.">
        <title>Genomic content of uncultured Bacteroidetes from contrasting oceanic provinces in the North Atlantic Ocean.</title>
        <authorList>
            <person name="Gomez-Pereira P.R."/>
            <person name="Schuler M."/>
            <person name="Fuchs B.M."/>
            <person name="Bennke C."/>
            <person name="Teeling H."/>
            <person name="Waldmann J."/>
            <person name="Richter M."/>
            <person name="Barbe V."/>
            <person name="Bataille E."/>
            <person name="Glockner F.O."/>
            <person name="Amann R."/>
        </authorList>
    </citation>
    <scope>NUCLEOTIDE SEQUENCE</scope>
</reference>
<dbReference type="EMBL" id="FO117573">
    <property type="protein sequence ID" value="CCF99208.1"/>
    <property type="molecule type" value="Genomic_DNA"/>
</dbReference>
<proteinExistence type="predicted"/>
<reference evidence="1" key="2">
    <citation type="submission" date="2012-02" db="EMBL/GenBank/DDBJ databases">
        <authorList>
            <person name="Genoscope - CEA"/>
        </authorList>
    </citation>
    <scope>NUCLEOTIDE SEQUENCE</scope>
</reference>
<protein>
    <submittedName>
        <fullName evidence="1">N-formylkynurenine (Aryl-) formamidase</fullName>
    </submittedName>
</protein>
<dbReference type="InterPro" id="IPR007325">
    <property type="entry name" value="KFase/CYL"/>
</dbReference>
<sequence length="248" mass="28112">MKATFTIDKKPVYVNLSKPIDISIPVRSGEKNPLAWYIDPPEITPVVEGKWVAKVSEGAVVNFNNIYYNPHAHGTHTECVGHITEEFHSINDCLKTFFFKAELITIPPTSKGEDYIITKNQVEKALKGKTPEAVIIRTLPNSREKARRNWSHTNWPYLLEEAAVFFRQIGVKHLLIDLPSVDRENDEGVLASHNAFWNTAGDTRFDATITEMIFVPHTVKDGCYLLNLQIASFENDATPSKPILYFIE</sequence>
<gene>
    <name evidence="1" type="ORF">VIS_S3ASA20029</name>
</gene>
<dbReference type="SUPFAM" id="SSF102198">
    <property type="entry name" value="Putative cyclase"/>
    <property type="match status" value="1"/>
</dbReference>
<name>H6RDU7_9BACT</name>
<dbReference type="InterPro" id="IPR037175">
    <property type="entry name" value="KFase_sf"/>
</dbReference>
<organism evidence="1">
    <name type="scientific">uncultured Flavobacteriia bacterium</name>
    <dbReference type="NCBI Taxonomy" id="212695"/>
    <lineage>
        <taxon>Bacteria</taxon>
        <taxon>Pseudomonadati</taxon>
        <taxon>Bacteroidota</taxon>
        <taxon>Flavobacteriia</taxon>
        <taxon>environmental samples</taxon>
    </lineage>
</organism>
<dbReference type="GO" id="GO:0019441">
    <property type="term" value="P:L-tryptophan catabolic process to kynurenine"/>
    <property type="evidence" value="ECO:0007669"/>
    <property type="project" value="InterPro"/>
</dbReference>
<dbReference type="Pfam" id="PF04199">
    <property type="entry name" value="Cyclase"/>
    <property type="match status" value="1"/>
</dbReference>
<evidence type="ECO:0000313" key="1">
    <source>
        <dbReference type="EMBL" id="CCF99208.1"/>
    </source>
</evidence>
<accession>H6RDU7</accession>